<proteinExistence type="predicted"/>
<organism evidence="1 2">
    <name type="scientific">Trifolium medium</name>
    <dbReference type="NCBI Taxonomy" id="97028"/>
    <lineage>
        <taxon>Eukaryota</taxon>
        <taxon>Viridiplantae</taxon>
        <taxon>Streptophyta</taxon>
        <taxon>Embryophyta</taxon>
        <taxon>Tracheophyta</taxon>
        <taxon>Spermatophyta</taxon>
        <taxon>Magnoliopsida</taxon>
        <taxon>eudicotyledons</taxon>
        <taxon>Gunneridae</taxon>
        <taxon>Pentapetalae</taxon>
        <taxon>rosids</taxon>
        <taxon>fabids</taxon>
        <taxon>Fabales</taxon>
        <taxon>Fabaceae</taxon>
        <taxon>Papilionoideae</taxon>
        <taxon>50 kb inversion clade</taxon>
        <taxon>NPAAA clade</taxon>
        <taxon>Hologalegina</taxon>
        <taxon>IRL clade</taxon>
        <taxon>Trifolieae</taxon>
        <taxon>Trifolium</taxon>
    </lineage>
</organism>
<comment type="caution">
    <text evidence="1">The sequence shown here is derived from an EMBL/GenBank/DDBJ whole genome shotgun (WGS) entry which is preliminary data.</text>
</comment>
<dbReference type="EMBL" id="LXQA010104596">
    <property type="protein sequence ID" value="MCI17252.1"/>
    <property type="molecule type" value="Genomic_DNA"/>
</dbReference>
<dbReference type="Proteomes" id="UP000265520">
    <property type="component" value="Unassembled WGS sequence"/>
</dbReference>
<accession>A0A392Q021</accession>
<keyword evidence="2" id="KW-1185">Reference proteome</keyword>
<evidence type="ECO:0000313" key="2">
    <source>
        <dbReference type="Proteomes" id="UP000265520"/>
    </source>
</evidence>
<reference evidence="1 2" key="1">
    <citation type="journal article" date="2018" name="Front. Plant Sci.">
        <title>Red Clover (Trifolium pratense) and Zigzag Clover (T. medium) - A Picture of Genomic Similarities and Differences.</title>
        <authorList>
            <person name="Dluhosova J."/>
            <person name="Istvanek J."/>
            <person name="Nedelnik J."/>
            <person name="Repkova J."/>
        </authorList>
    </citation>
    <scope>NUCLEOTIDE SEQUENCE [LARGE SCALE GENOMIC DNA]</scope>
    <source>
        <strain evidence="2">cv. 10/8</strain>
        <tissue evidence="1">Leaf</tissue>
    </source>
</reference>
<feature type="non-terminal residue" evidence="1">
    <location>
        <position position="20"/>
    </location>
</feature>
<protein>
    <submittedName>
        <fullName evidence="1">Uncharacterized protein</fullName>
    </submittedName>
</protein>
<evidence type="ECO:0000313" key="1">
    <source>
        <dbReference type="EMBL" id="MCI17252.1"/>
    </source>
</evidence>
<name>A0A392Q021_9FABA</name>
<dbReference type="AlphaFoldDB" id="A0A392Q021"/>
<sequence length="20" mass="2124">MEELAVAPFALTATRGKCSK</sequence>